<organism evidence="1 2">
    <name type="scientific">Fluviicoccus keumensis</name>
    <dbReference type="NCBI Taxonomy" id="1435465"/>
    <lineage>
        <taxon>Bacteria</taxon>
        <taxon>Pseudomonadati</taxon>
        <taxon>Pseudomonadota</taxon>
        <taxon>Gammaproteobacteria</taxon>
        <taxon>Moraxellales</taxon>
        <taxon>Moraxellaceae</taxon>
        <taxon>Fluviicoccus</taxon>
    </lineage>
</organism>
<evidence type="ECO:0000313" key="1">
    <source>
        <dbReference type="EMBL" id="RZU38487.1"/>
    </source>
</evidence>
<accession>A0A4Q7YLP5</accession>
<evidence type="ECO:0000313" key="2">
    <source>
        <dbReference type="Proteomes" id="UP000292423"/>
    </source>
</evidence>
<dbReference type="AlphaFoldDB" id="A0A4Q7YLP5"/>
<keyword evidence="2" id="KW-1185">Reference proteome</keyword>
<reference evidence="1 2" key="1">
    <citation type="submission" date="2019-02" db="EMBL/GenBank/DDBJ databases">
        <title>Genomic Encyclopedia of Type Strains, Phase IV (KMG-IV): sequencing the most valuable type-strain genomes for metagenomic binning, comparative biology and taxonomic classification.</title>
        <authorList>
            <person name="Goeker M."/>
        </authorList>
    </citation>
    <scope>NUCLEOTIDE SEQUENCE [LARGE SCALE GENOMIC DNA]</scope>
    <source>
        <strain evidence="1 2">DSM 105135</strain>
    </source>
</reference>
<comment type="caution">
    <text evidence="1">The sequence shown here is derived from an EMBL/GenBank/DDBJ whole genome shotgun (WGS) entry which is preliminary data.</text>
</comment>
<name>A0A4Q7YLP5_9GAMM</name>
<dbReference type="EMBL" id="SHKX01000013">
    <property type="protein sequence ID" value="RZU38487.1"/>
    <property type="molecule type" value="Genomic_DNA"/>
</dbReference>
<protein>
    <submittedName>
        <fullName evidence="1">Uncharacterized protein</fullName>
    </submittedName>
</protein>
<dbReference type="Proteomes" id="UP000292423">
    <property type="component" value="Unassembled WGS sequence"/>
</dbReference>
<proteinExistence type="predicted"/>
<sequence>MDAQVKNGAFHGLVKHYSATGKIDREETFEFGICTLRQELVGGDVLATTYSLEANDPNYKVLKAMRESLLNT</sequence>
<gene>
    <name evidence="1" type="ORF">EV700_2421</name>
</gene>